<sequence length="52" mass="5360">MRPGQDSIARRSAGGAKAHVRELLETRVPAASPSPPPPRELEAATEGCPLAG</sequence>
<protein>
    <submittedName>
        <fullName evidence="2">Uncharacterized protein</fullName>
    </submittedName>
</protein>
<name>A0A2T7DGA6_9POAL</name>
<dbReference type="EMBL" id="CM009753">
    <property type="protein sequence ID" value="PUZ54609.1"/>
    <property type="molecule type" value="Genomic_DNA"/>
</dbReference>
<evidence type="ECO:0000313" key="2">
    <source>
        <dbReference type="EMBL" id="PUZ54609.1"/>
    </source>
</evidence>
<accession>A0A2T7DGA6</accession>
<proteinExistence type="predicted"/>
<evidence type="ECO:0000256" key="1">
    <source>
        <dbReference type="SAM" id="MobiDB-lite"/>
    </source>
</evidence>
<organism evidence="2 3">
    <name type="scientific">Panicum hallii var. hallii</name>
    <dbReference type="NCBI Taxonomy" id="1504633"/>
    <lineage>
        <taxon>Eukaryota</taxon>
        <taxon>Viridiplantae</taxon>
        <taxon>Streptophyta</taxon>
        <taxon>Embryophyta</taxon>
        <taxon>Tracheophyta</taxon>
        <taxon>Spermatophyta</taxon>
        <taxon>Magnoliopsida</taxon>
        <taxon>Liliopsida</taxon>
        <taxon>Poales</taxon>
        <taxon>Poaceae</taxon>
        <taxon>PACMAD clade</taxon>
        <taxon>Panicoideae</taxon>
        <taxon>Panicodae</taxon>
        <taxon>Paniceae</taxon>
        <taxon>Panicinae</taxon>
        <taxon>Panicum</taxon>
        <taxon>Panicum sect. Panicum</taxon>
    </lineage>
</organism>
<reference evidence="2 3" key="1">
    <citation type="submission" date="2018-04" db="EMBL/GenBank/DDBJ databases">
        <title>WGS assembly of Panicum hallii var. hallii HAL2.</title>
        <authorList>
            <person name="Lovell J."/>
            <person name="Jenkins J."/>
            <person name="Lowry D."/>
            <person name="Mamidi S."/>
            <person name="Sreedasyam A."/>
            <person name="Weng X."/>
            <person name="Barry K."/>
            <person name="Bonette J."/>
            <person name="Campitelli B."/>
            <person name="Daum C."/>
            <person name="Gordon S."/>
            <person name="Gould B."/>
            <person name="Lipzen A."/>
            <person name="MacQueen A."/>
            <person name="Palacio-Mejia J."/>
            <person name="Plott C."/>
            <person name="Shakirov E."/>
            <person name="Shu S."/>
            <person name="Yoshinaga Y."/>
            <person name="Zane M."/>
            <person name="Rokhsar D."/>
            <person name="Grimwood J."/>
            <person name="Schmutz J."/>
            <person name="Juenger T."/>
        </authorList>
    </citation>
    <scope>NUCLEOTIDE SEQUENCE [LARGE SCALE GENOMIC DNA]</scope>
    <source>
        <strain evidence="3">cv. HAL2</strain>
    </source>
</reference>
<evidence type="ECO:0000313" key="3">
    <source>
        <dbReference type="Proteomes" id="UP000244336"/>
    </source>
</evidence>
<feature type="region of interest" description="Disordered" evidence="1">
    <location>
        <begin position="25"/>
        <end position="52"/>
    </location>
</feature>
<gene>
    <name evidence="2" type="ORF">GQ55_5G145500</name>
</gene>
<keyword evidence="3" id="KW-1185">Reference proteome</keyword>
<dbReference type="Proteomes" id="UP000244336">
    <property type="component" value="Chromosome 5"/>
</dbReference>
<dbReference type="AlphaFoldDB" id="A0A2T7DGA6"/>
<dbReference type="Gramene" id="PUZ54609">
    <property type="protein sequence ID" value="PUZ54609"/>
    <property type="gene ID" value="GQ55_5G145500"/>
</dbReference>